<evidence type="ECO:0000313" key="2">
    <source>
        <dbReference type="Proteomes" id="UP000254920"/>
    </source>
</evidence>
<organism evidence="1 2">
    <name type="scientific">Campylobacter sputorum subsp. sputorum</name>
    <dbReference type="NCBI Taxonomy" id="32024"/>
    <lineage>
        <taxon>Bacteria</taxon>
        <taxon>Pseudomonadati</taxon>
        <taxon>Campylobacterota</taxon>
        <taxon>Epsilonproteobacteria</taxon>
        <taxon>Campylobacterales</taxon>
        <taxon>Campylobacteraceae</taxon>
        <taxon>Campylobacter</taxon>
    </lineage>
</organism>
<keyword evidence="2" id="KW-1185">Reference proteome</keyword>
<evidence type="ECO:0000313" key="1">
    <source>
        <dbReference type="EMBL" id="SUX10939.1"/>
    </source>
</evidence>
<dbReference type="STRING" id="32024.GCA_000788295_01400"/>
<protein>
    <submittedName>
        <fullName evidence="1">FdhC protein</fullName>
    </submittedName>
</protein>
<dbReference type="OrthoDB" id="5338103at2"/>
<gene>
    <name evidence="1" type="ORF">NCTC12475_01152</name>
</gene>
<name>A0A381DJT1_9BACT</name>
<dbReference type="Proteomes" id="UP000254920">
    <property type="component" value="Unassembled WGS sequence"/>
</dbReference>
<dbReference type="RefSeq" id="WP_089181729.1">
    <property type="nucleotide sequence ID" value="NZ_CP043427.1"/>
</dbReference>
<dbReference type="EMBL" id="UFVD01000001">
    <property type="protein sequence ID" value="SUX10939.1"/>
    <property type="molecule type" value="Genomic_DNA"/>
</dbReference>
<proteinExistence type="predicted"/>
<dbReference type="GeneID" id="93089810"/>
<sequence>MKARKYIIYSILYATIVFVLVYTLNNGEYTLSLMGFNINLLIATWFVVPLAFFILLSIFHMAYQNFEIYLQNRALKRDTKIYDEMISEIMLGFDSNKEFKTKAFDNASEVLKSLSPWKNIDHINSKNEDLKEIFNIVKDAKNGIPVDIKKYKLPKENPLYIQNELNKIATLADYYLDILKSNSENINPLFITKAKEKLISTGNYENIMKFNDSFTEAQTLILINRHINKDDKFEIKQGELLNLLKKCDLSENGFIIIAQTFQNKIPPEAIMQTFKNLSSYNQKAQKAYLYILYDLQMLDEIREIVSSSEDDDYLEFKTMLFLRDNGQKAPLKLFFNDRF</sequence>
<accession>A0A381DJT1</accession>
<reference evidence="1 2" key="1">
    <citation type="submission" date="2018-06" db="EMBL/GenBank/DDBJ databases">
        <authorList>
            <consortium name="Pathogen Informatics"/>
            <person name="Doyle S."/>
        </authorList>
    </citation>
    <scope>NUCLEOTIDE SEQUENCE [LARGE SCALE GENOMIC DNA]</scope>
    <source>
        <strain evidence="1 2">NCTC12475</strain>
    </source>
</reference>
<dbReference type="AlphaFoldDB" id="A0A381DJT1"/>